<protein>
    <submittedName>
        <fullName evidence="1">Uncharacterized protein</fullName>
    </submittedName>
</protein>
<keyword evidence="2" id="KW-1185">Reference proteome</keyword>
<evidence type="ECO:0000313" key="1">
    <source>
        <dbReference type="EMBL" id="PRQ23636.1"/>
    </source>
</evidence>
<dbReference type="EMBL" id="PDCK01000044">
    <property type="protein sequence ID" value="PRQ23636.1"/>
    <property type="molecule type" value="Genomic_DNA"/>
</dbReference>
<gene>
    <name evidence="1" type="ORF">RchiOBHm_Chr6g0263551</name>
</gene>
<evidence type="ECO:0000313" key="2">
    <source>
        <dbReference type="Proteomes" id="UP000238479"/>
    </source>
</evidence>
<dbReference type="Proteomes" id="UP000238479">
    <property type="component" value="Chromosome 6"/>
</dbReference>
<dbReference type="AlphaFoldDB" id="A0A2P6PNZ8"/>
<reference evidence="1 2" key="1">
    <citation type="journal article" date="2018" name="Nat. Genet.">
        <title>The Rosa genome provides new insights in the design of modern roses.</title>
        <authorList>
            <person name="Bendahmane M."/>
        </authorList>
    </citation>
    <scope>NUCLEOTIDE SEQUENCE [LARGE SCALE GENOMIC DNA]</scope>
    <source>
        <strain evidence="2">cv. Old Blush</strain>
    </source>
</reference>
<dbReference type="Gramene" id="PRQ23636">
    <property type="protein sequence ID" value="PRQ23636"/>
    <property type="gene ID" value="RchiOBHm_Chr6g0263551"/>
</dbReference>
<organism evidence="1 2">
    <name type="scientific">Rosa chinensis</name>
    <name type="common">China rose</name>
    <dbReference type="NCBI Taxonomy" id="74649"/>
    <lineage>
        <taxon>Eukaryota</taxon>
        <taxon>Viridiplantae</taxon>
        <taxon>Streptophyta</taxon>
        <taxon>Embryophyta</taxon>
        <taxon>Tracheophyta</taxon>
        <taxon>Spermatophyta</taxon>
        <taxon>Magnoliopsida</taxon>
        <taxon>eudicotyledons</taxon>
        <taxon>Gunneridae</taxon>
        <taxon>Pentapetalae</taxon>
        <taxon>rosids</taxon>
        <taxon>fabids</taxon>
        <taxon>Rosales</taxon>
        <taxon>Rosaceae</taxon>
        <taxon>Rosoideae</taxon>
        <taxon>Rosoideae incertae sedis</taxon>
        <taxon>Rosa</taxon>
    </lineage>
</organism>
<proteinExistence type="predicted"/>
<comment type="caution">
    <text evidence="1">The sequence shown here is derived from an EMBL/GenBank/DDBJ whole genome shotgun (WGS) entry which is preliminary data.</text>
</comment>
<name>A0A2P6PNZ8_ROSCH</name>
<sequence>MSPCVKKCECLYKTVRFHPSLPSNIVLKADHPKPSFIDGCWFLFLNQCFLHQIFSFLY</sequence>
<accession>A0A2P6PNZ8</accession>